<evidence type="ECO:0000256" key="5">
    <source>
        <dbReference type="ARBA" id="ARBA00022840"/>
    </source>
</evidence>
<evidence type="ECO:0000259" key="6">
    <source>
        <dbReference type="PROSITE" id="PS51794"/>
    </source>
</evidence>
<protein>
    <submittedName>
        <fullName evidence="7">DisA checkpoint controller nucleotide-binding</fullName>
    </submittedName>
</protein>
<dbReference type="InterPro" id="IPR036888">
    <property type="entry name" value="DNA_integrity_DisA_N_sf"/>
</dbReference>
<sequence>MAPFRHGKLWPPFPGAQGRPGLDSPLFDSVCSQRRGVNPKTLEAVITLAVEIAREGREGRKVGTLFVVSDAQEVLKRSRTLILDPLYGHPEEVKSIQDPDMRETIKELAQLDGAFIVSDTGVVLSACRYLNATAEGISLPLGLGSRHMAAASITHQTGAVAVVVSESSIVRVFDDGELISEILPEIWLFSRFSLHLTGPVSEETEADVMVVSKRED</sequence>
<evidence type="ECO:0000256" key="2">
    <source>
        <dbReference type="ARBA" id="ARBA00022679"/>
    </source>
</evidence>
<evidence type="ECO:0000256" key="4">
    <source>
        <dbReference type="ARBA" id="ARBA00022741"/>
    </source>
</evidence>
<dbReference type="GO" id="GO:0106408">
    <property type="term" value="F:diadenylate cyclase activity"/>
    <property type="evidence" value="ECO:0007669"/>
    <property type="project" value="UniProtKB-EC"/>
</dbReference>
<feature type="domain" description="DAC" evidence="6">
    <location>
        <begin position="24"/>
        <end position="185"/>
    </location>
</feature>
<dbReference type="RefSeq" id="WP_084055761.1">
    <property type="nucleotide sequence ID" value="NZ_FWXF01000001.1"/>
</dbReference>
<keyword evidence="2" id="KW-0808">Transferase</keyword>
<dbReference type="GO" id="GO:0004016">
    <property type="term" value="F:adenylate cyclase activity"/>
    <property type="evidence" value="ECO:0007669"/>
    <property type="project" value="TreeGrafter"/>
</dbReference>
<dbReference type="Pfam" id="PF02457">
    <property type="entry name" value="DAC"/>
    <property type="match status" value="1"/>
</dbReference>
<evidence type="ECO:0000256" key="1">
    <source>
        <dbReference type="ARBA" id="ARBA00000877"/>
    </source>
</evidence>
<dbReference type="PANTHER" id="PTHR34185">
    <property type="entry name" value="DIADENYLATE CYCLASE"/>
    <property type="match status" value="1"/>
</dbReference>
<accession>A0A1W1X029</accession>
<dbReference type="AlphaFoldDB" id="A0A1W1X029"/>
<dbReference type="HAMAP" id="MF_00840">
    <property type="entry name" value="DacZ"/>
    <property type="match status" value="1"/>
</dbReference>
<evidence type="ECO:0000256" key="3">
    <source>
        <dbReference type="ARBA" id="ARBA00022695"/>
    </source>
</evidence>
<dbReference type="GO" id="GO:0005524">
    <property type="term" value="F:ATP binding"/>
    <property type="evidence" value="ECO:0007669"/>
    <property type="project" value="UniProtKB-KW"/>
</dbReference>
<dbReference type="InterPro" id="IPR014499">
    <property type="entry name" value="DAC_DacZ"/>
</dbReference>
<keyword evidence="3" id="KW-0548">Nucleotidyltransferase</keyword>
<evidence type="ECO:0000313" key="8">
    <source>
        <dbReference type="Proteomes" id="UP000192783"/>
    </source>
</evidence>
<dbReference type="PANTHER" id="PTHR34185:SF1">
    <property type="entry name" value="DIADENYLATE CYCLASE"/>
    <property type="match status" value="1"/>
</dbReference>
<dbReference type="STRING" id="1121390.SAMN02746041_00292"/>
<keyword evidence="8" id="KW-1185">Reference proteome</keyword>
<reference evidence="7 8" key="1">
    <citation type="submission" date="2017-04" db="EMBL/GenBank/DDBJ databases">
        <authorList>
            <person name="Afonso C.L."/>
            <person name="Miller P.J."/>
            <person name="Scott M.A."/>
            <person name="Spackman E."/>
            <person name="Goraichik I."/>
            <person name="Dimitrov K.M."/>
            <person name="Suarez D.L."/>
            <person name="Swayne D.E."/>
        </authorList>
    </citation>
    <scope>NUCLEOTIDE SEQUENCE [LARGE SCALE GENOMIC DNA]</scope>
    <source>
        <strain evidence="7 8">DSM 13146</strain>
    </source>
</reference>
<dbReference type="PROSITE" id="PS51794">
    <property type="entry name" value="DAC"/>
    <property type="match status" value="1"/>
</dbReference>
<dbReference type="SUPFAM" id="SSF143597">
    <property type="entry name" value="YojJ-like"/>
    <property type="match status" value="1"/>
</dbReference>
<keyword evidence="5" id="KW-0067">ATP-binding</keyword>
<dbReference type="Proteomes" id="UP000192783">
    <property type="component" value="Unassembled WGS sequence"/>
</dbReference>
<dbReference type="OrthoDB" id="9775217at2"/>
<dbReference type="Gene3D" id="3.40.1700.10">
    <property type="entry name" value="DNA integrity scanning protein, DisA, N-terminal domain"/>
    <property type="match status" value="1"/>
</dbReference>
<comment type="catalytic activity">
    <reaction evidence="1">
        <text>2 ATP = 3',3'-c-di-AMP + 2 diphosphate</text>
        <dbReference type="Rhea" id="RHEA:35655"/>
        <dbReference type="ChEBI" id="CHEBI:30616"/>
        <dbReference type="ChEBI" id="CHEBI:33019"/>
        <dbReference type="ChEBI" id="CHEBI:71500"/>
        <dbReference type="EC" id="2.7.7.85"/>
    </reaction>
</comment>
<evidence type="ECO:0000313" key="7">
    <source>
        <dbReference type="EMBL" id="SMC17336.1"/>
    </source>
</evidence>
<dbReference type="InterPro" id="IPR003390">
    <property type="entry name" value="DNA_integrity_scan_DisA_N"/>
</dbReference>
<keyword evidence="4" id="KW-0547">Nucleotide-binding</keyword>
<gene>
    <name evidence="7" type="ORF">SAMN02746041_00292</name>
</gene>
<dbReference type="InterPro" id="IPR050338">
    <property type="entry name" value="DisA"/>
</dbReference>
<dbReference type="EMBL" id="FWXF01000001">
    <property type="protein sequence ID" value="SMC17336.1"/>
    <property type="molecule type" value="Genomic_DNA"/>
</dbReference>
<name>A0A1W1X029_9BACT</name>
<organism evidence="7 8">
    <name type="scientific">Desulfacinum hydrothermale DSM 13146</name>
    <dbReference type="NCBI Taxonomy" id="1121390"/>
    <lineage>
        <taxon>Bacteria</taxon>
        <taxon>Pseudomonadati</taxon>
        <taxon>Thermodesulfobacteriota</taxon>
        <taxon>Syntrophobacteria</taxon>
        <taxon>Syntrophobacterales</taxon>
        <taxon>Syntrophobacteraceae</taxon>
        <taxon>Desulfacinum</taxon>
    </lineage>
</organism>
<proteinExistence type="inferred from homology"/>